<dbReference type="EMBL" id="ML208264">
    <property type="protein sequence ID" value="TFK75095.1"/>
    <property type="molecule type" value="Genomic_DNA"/>
</dbReference>
<protein>
    <submittedName>
        <fullName evidence="1">Uncharacterized protein</fullName>
    </submittedName>
</protein>
<accession>A0ACD3BB79</accession>
<name>A0ACD3BB79_9AGAR</name>
<keyword evidence="2" id="KW-1185">Reference proteome</keyword>
<gene>
    <name evidence="1" type="ORF">BDN72DRAFT_557650</name>
</gene>
<organism evidence="1 2">
    <name type="scientific">Pluteus cervinus</name>
    <dbReference type="NCBI Taxonomy" id="181527"/>
    <lineage>
        <taxon>Eukaryota</taxon>
        <taxon>Fungi</taxon>
        <taxon>Dikarya</taxon>
        <taxon>Basidiomycota</taxon>
        <taxon>Agaricomycotina</taxon>
        <taxon>Agaricomycetes</taxon>
        <taxon>Agaricomycetidae</taxon>
        <taxon>Agaricales</taxon>
        <taxon>Pluteineae</taxon>
        <taxon>Pluteaceae</taxon>
        <taxon>Pluteus</taxon>
    </lineage>
</organism>
<sequence length="126" mass="14455">MATAIVRSRTNTRYSNFRHATRSNNYSRNNPVPPSYALHSFDPPFRRFIDTTTLHRNLQPHRIAPPGANRTTQIRALKLKDKGWSTLTSQITMARRVHTNGMVTSFVNTILENSHSNKTEYCLVQS</sequence>
<proteinExistence type="predicted"/>
<evidence type="ECO:0000313" key="2">
    <source>
        <dbReference type="Proteomes" id="UP000308600"/>
    </source>
</evidence>
<dbReference type="Proteomes" id="UP000308600">
    <property type="component" value="Unassembled WGS sequence"/>
</dbReference>
<evidence type="ECO:0000313" key="1">
    <source>
        <dbReference type="EMBL" id="TFK75095.1"/>
    </source>
</evidence>
<reference evidence="1 2" key="1">
    <citation type="journal article" date="2019" name="Nat. Ecol. Evol.">
        <title>Megaphylogeny resolves global patterns of mushroom evolution.</title>
        <authorList>
            <person name="Varga T."/>
            <person name="Krizsan K."/>
            <person name="Foldi C."/>
            <person name="Dima B."/>
            <person name="Sanchez-Garcia M."/>
            <person name="Sanchez-Ramirez S."/>
            <person name="Szollosi G.J."/>
            <person name="Szarkandi J.G."/>
            <person name="Papp V."/>
            <person name="Albert L."/>
            <person name="Andreopoulos W."/>
            <person name="Angelini C."/>
            <person name="Antonin V."/>
            <person name="Barry K.W."/>
            <person name="Bougher N.L."/>
            <person name="Buchanan P."/>
            <person name="Buyck B."/>
            <person name="Bense V."/>
            <person name="Catcheside P."/>
            <person name="Chovatia M."/>
            <person name="Cooper J."/>
            <person name="Damon W."/>
            <person name="Desjardin D."/>
            <person name="Finy P."/>
            <person name="Geml J."/>
            <person name="Haridas S."/>
            <person name="Hughes K."/>
            <person name="Justo A."/>
            <person name="Karasinski D."/>
            <person name="Kautmanova I."/>
            <person name="Kiss B."/>
            <person name="Kocsube S."/>
            <person name="Kotiranta H."/>
            <person name="LaButti K.M."/>
            <person name="Lechner B.E."/>
            <person name="Liimatainen K."/>
            <person name="Lipzen A."/>
            <person name="Lukacs Z."/>
            <person name="Mihaltcheva S."/>
            <person name="Morgado L.N."/>
            <person name="Niskanen T."/>
            <person name="Noordeloos M.E."/>
            <person name="Ohm R.A."/>
            <person name="Ortiz-Santana B."/>
            <person name="Ovrebo C."/>
            <person name="Racz N."/>
            <person name="Riley R."/>
            <person name="Savchenko A."/>
            <person name="Shiryaev A."/>
            <person name="Soop K."/>
            <person name="Spirin V."/>
            <person name="Szebenyi C."/>
            <person name="Tomsovsky M."/>
            <person name="Tulloss R.E."/>
            <person name="Uehling J."/>
            <person name="Grigoriev I.V."/>
            <person name="Vagvolgyi C."/>
            <person name="Papp T."/>
            <person name="Martin F.M."/>
            <person name="Miettinen O."/>
            <person name="Hibbett D.S."/>
            <person name="Nagy L.G."/>
        </authorList>
    </citation>
    <scope>NUCLEOTIDE SEQUENCE [LARGE SCALE GENOMIC DNA]</scope>
    <source>
        <strain evidence="1 2">NL-1719</strain>
    </source>
</reference>